<sequence>MTTHDDLRLADGSAANHHAGEATTPPLDTPDAGRVRDTLLLHTPAQVARVLSVRESWLRRMAGRREIPCTFLGKHLRFSEADLRAIVRRGARPARGDASRADRPVTRPPGSRRR</sequence>
<dbReference type="Proteomes" id="UP000282084">
    <property type="component" value="Unassembled WGS sequence"/>
</dbReference>
<proteinExistence type="predicted"/>
<dbReference type="Pfam" id="PF12728">
    <property type="entry name" value="HTH_17"/>
    <property type="match status" value="1"/>
</dbReference>
<feature type="region of interest" description="Disordered" evidence="1">
    <location>
        <begin position="89"/>
        <end position="114"/>
    </location>
</feature>
<organism evidence="3 4">
    <name type="scientific">Saccharothrix australiensis</name>
    <dbReference type="NCBI Taxonomy" id="2072"/>
    <lineage>
        <taxon>Bacteria</taxon>
        <taxon>Bacillati</taxon>
        <taxon>Actinomycetota</taxon>
        <taxon>Actinomycetes</taxon>
        <taxon>Pseudonocardiales</taxon>
        <taxon>Pseudonocardiaceae</taxon>
        <taxon>Saccharothrix</taxon>
    </lineage>
</organism>
<name>A0A495VY67_9PSEU</name>
<dbReference type="InterPro" id="IPR041657">
    <property type="entry name" value="HTH_17"/>
</dbReference>
<dbReference type="AlphaFoldDB" id="A0A495VY67"/>
<evidence type="ECO:0000256" key="1">
    <source>
        <dbReference type="SAM" id="MobiDB-lite"/>
    </source>
</evidence>
<dbReference type="EMBL" id="RBXO01000001">
    <property type="protein sequence ID" value="RKT54154.1"/>
    <property type="molecule type" value="Genomic_DNA"/>
</dbReference>
<feature type="region of interest" description="Disordered" evidence="1">
    <location>
        <begin position="1"/>
        <end position="33"/>
    </location>
</feature>
<evidence type="ECO:0000313" key="3">
    <source>
        <dbReference type="EMBL" id="RKT54154.1"/>
    </source>
</evidence>
<keyword evidence="4" id="KW-1185">Reference proteome</keyword>
<gene>
    <name evidence="3" type="ORF">C8E97_2765</name>
</gene>
<evidence type="ECO:0000259" key="2">
    <source>
        <dbReference type="Pfam" id="PF12728"/>
    </source>
</evidence>
<protein>
    <submittedName>
        <fullName evidence="3">Excisionase family DNA binding protein</fullName>
    </submittedName>
</protein>
<accession>A0A495VY67</accession>
<feature type="domain" description="Helix-turn-helix" evidence="2">
    <location>
        <begin position="43"/>
        <end position="89"/>
    </location>
</feature>
<evidence type="ECO:0000313" key="4">
    <source>
        <dbReference type="Proteomes" id="UP000282084"/>
    </source>
</evidence>
<feature type="compositionally biased region" description="Basic and acidic residues" evidence="1">
    <location>
        <begin position="94"/>
        <end position="105"/>
    </location>
</feature>
<reference evidence="3 4" key="1">
    <citation type="submission" date="2018-10" db="EMBL/GenBank/DDBJ databases">
        <title>Sequencing the genomes of 1000 actinobacteria strains.</title>
        <authorList>
            <person name="Klenk H.-P."/>
        </authorList>
    </citation>
    <scope>NUCLEOTIDE SEQUENCE [LARGE SCALE GENOMIC DNA]</scope>
    <source>
        <strain evidence="3 4">DSM 43800</strain>
    </source>
</reference>
<comment type="caution">
    <text evidence="3">The sequence shown here is derived from an EMBL/GenBank/DDBJ whole genome shotgun (WGS) entry which is preliminary data.</text>
</comment>